<evidence type="ECO:0000313" key="1">
    <source>
        <dbReference type="EMBL" id="PKQ69362.1"/>
    </source>
</evidence>
<evidence type="ECO:0000313" key="2">
    <source>
        <dbReference type="Proteomes" id="UP000233618"/>
    </source>
</evidence>
<proteinExistence type="predicted"/>
<accession>A0A2N3IG95</accession>
<keyword evidence="2" id="KW-1185">Reference proteome</keyword>
<gene>
    <name evidence="1" type="ORF">BZG01_00040</name>
</gene>
<dbReference type="EMBL" id="MVDE01000001">
    <property type="protein sequence ID" value="PKQ69362.1"/>
    <property type="molecule type" value="Genomic_DNA"/>
</dbReference>
<dbReference type="RefSeq" id="WP_143470794.1">
    <property type="nucleotide sequence ID" value="NZ_MVDE01000001.1"/>
</dbReference>
<comment type="caution">
    <text evidence="1">The sequence shown here is derived from an EMBL/GenBank/DDBJ whole genome shotgun (WGS) entry which is preliminary data.</text>
</comment>
<reference evidence="1 2" key="1">
    <citation type="journal article" date="2017" name="Front. Microbiol.">
        <title>Labilibaculum manganireducens gen. nov., sp. nov. and Labilibaculum filiforme sp. nov., Novel Bacteroidetes Isolated from Subsurface Sediments of the Baltic Sea.</title>
        <authorList>
            <person name="Vandieken V."/>
            <person name="Marshall I.P."/>
            <person name="Niemann H."/>
            <person name="Engelen B."/>
            <person name="Cypionka H."/>
        </authorList>
    </citation>
    <scope>NUCLEOTIDE SEQUENCE [LARGE SCALE GENOMIC DNA]</scope>
    <source>
        <strain evidence="1 2">59.10-2M</strain>
    </source>
</reference>
<sequence length="141" mass="15849">MTAIKNKLLRSFHAACHKANMTADEKSLLVSSFNVTSSADLSSEQLKYILRILEKDANPEGDQWRKRVIASVGAWLRNCSIDHDIDTIKSIACKASGYSRFNQIPVSRLRSIYYEFLNKQKTTTGAQAVKADITKYLTTCN</sequence>
<organism evidence="1 2">
    <name type="scientific">Labilibaculum manganireducens</name>
    <dbReference type="NCBI Taxonomy" id="1940525"/>
    <lineage>
        <taxon>Bacteria</taxon>
        <taxon>Pseudomonadati</taxon>
        <taxon>Bacteroidota</taxon>
        <taxon>Bacteroidia</taxon>
        <taxon>Marinilabiliales</taxon>
        <taxon>Marinifilaceae</taxon>
        <taxon>Labilibaculum</taxon>
    </lineage>
</organism>
<evidence type="ECO:0008006" key="3">
    <source>
        <dbReference type="Google" id="ProtNLM"/>
    </source>
</evidence>
<dbReference type="AlphaFoldDB" id="A0A2N3IG95"/>
<protein>
    <recommendedName>
        <fullName evidence="3">DUF1018 domain-containing protein</fullName>
    </recommendedName>
</protein>
<name>A0A2N3IG95_9BACT</name>
<dbReference type="Proteomes" id="UP000233618">
    <property type="component" value="Unassembled WGS sequence"/>
</dbReference>